<dbReference type="InterPro" id="IPR005899">
    <property type="entry name" value="Na_pump_deCOase"/>
</dbReference>
<evidence type="ECO:0000313" key="7">
    <source>
        <dbReference type="EMBL" id="MCC5466768.1"/>
    </source>
</evidence>
<keyword evidence="4 6" id="KW-1133">Transmembrane helix</keyword>
<evidence type="ECO:0000256" key="4">
    <source>
        <dbReference type="ARBA" id="ARBA00022989"/>
    </source>
</evidence>
<evidence type="ECO:0000256" key="5">
    <source>
        <dbReference type="ARBA" id="ARBA00023136"/>
    </source>
</evidence>
<dbReference type="RefSeq" id="WP_229535871.1">
    <property type="nucleotide sequence ID" value="NZ_JAJHJB010000022.1"/>
</dbReference>
<keyword evidence="2" id="KW-1003">Cell membrane</keyword>
<evidence type="ECO:0000313" key="8">
    <source>
        <dbReference type="Proteomes" id="UP001165492"/>
    </source>
</evidence>
<feature type="transmembrane region" description="Helical" evidence="6">
    <location>
        <begin position="12"/>
        <end position="34"/>
    </location>
</feature>
<dbReference type="Pfam" id="PF04277">
    <property type="entry name" value="OAD_gamma"/>
    <property type="match status" value="1"/>
</dbReference>
<organism evidence="7 8">
    <name type="scientific">Pelosinus baikalensis</name>
    <dbReference type="NCBI Taxonomy" id="2892015"/>
    <lineage>
        <taxon>Bacteria</taxon>
        <taxon>Bacillati</taxon>
        <taxon>Bacillota</taxon>
        <taxon>Negativicutes</taxon>
        <taxon>Selenomonadales</taxon>
        <taxon>Sporomusaceae</taxon>
        <taxon>Pelosinus</taxon>
    </lineage>
</organism>
<evidence type="ECO:0000256" key="2">
    <source>
        <dbReference type="ARBA" id="ARBA00022475"/>
    </source>
</evidence>
<keyword evidence="5 6" id="KW-0472">Membrane</keyword>
<name>A0ABS8HUD1_9FIRM</name>
<evidence type="ECO:0000256" key="6">
    <source>
        <dbReference type="SAM" id="Phobius"/>
    </source>
</evidence>
<evidence type="ECO:0000256" key="3">
    <source>
        <dbReference type="ARBA" id="ARBA00022692"/>
    </source>
</evidence>
<keyword evidence="8" id="KW-1185">Reference proteome</keyword>
<accession>A0ABS8HUD1</accession>
<protein>
    <submittedName>
        <fullName evidence="7">OadG family protein</fullName>
    </submittedName>
</protein>
<dbReference type="Proteomes" id="UP001165492">
    <property type="component" value="Unassembled WGS sequence"/>
</dbReference>
<keyword evidence="3 6" id="KW-0812">Transmembrane</keyword>
<proteinExistence type="predicted"/>
<reference evidence="7" key="1">
    <citation type="submission" date="2021-11" db="EMBL/GenBank/DDBJ databases">
        <title>Description of a new species Pelosinus isolated from the bottom sediments of Lake Baikal.</title>
        <authorList>
            <person name="Zakharyuk A."/>
        </authorList>
    </citation>
    <scope>NUCLEOTIDE SEQUENCE</scope>
    <source>
        <strain evidence="7">Bkl1</strain>
    </source>
</reference>
<evidence type="ECO:0000256" key="1">
    <source>
        <dbReference type="ARBA" id="ARBA00004236"/>
    </source>
</evidence>
<comment type="caution">
    <text evidence="7">The sequence shown here is derived from an EMBL/GenBank/DDBJ whole genome shotgun (WGS) entry which is preliminary data.</text>
</comment>
<sequence length="118" mass="13027">MSQPITTNPVLIALINLTVVFCVLYGLSLVVRLIKVIDPTQKKKVAQEETNVTEKAVSTIAPVNLPQEDYDEMIILFTAAIAAYGYKGAKVVAIRPVSNNTWSQAARMETVNSRNQMF</sequence>
<comment type="subcellular location">
    <subcellularLocation>
        <location evidence="1">Cell membrane</location>
    </subcellularLocation>
</comment>
<dbReference type="EMBL" id="JAJHJB010000022">
    <property type="protein sequence ID" value="MCC5466768.1"/>
    <property type="molecule type" value="Genomic_DNA"/>
</dbReference>
<gene>
    <name evidence="7" type="ORF">LMF89_15580</name>
</gene>